<evidence type="ECO:0000313" key="2">
    <source>
        <dbReference type="Proteomes" id="UP000650994"/>
    </source>
</evidence>
<dbReference type="Proteomes" id="UP000650994">
    <property type="component" value="Unassembled WGS sequence"/>
</dbReference>
<protein>
    <submittedName>
        <fullName evidence="1">Uncharacterized protein</fullName>
    </submittedName>
</protein>
<keyword evidence="2" id="KW-1185">Reference proteome</keyword>
<organism evidence="1 2">
    <name type="scientific">Chishuiella changwenlii</name>
    <dbReference type="NCBI Taxonomy" id="1434701"/>
    <lineage>
        <taxon>Bacteria</taxon>
        <taxon>Pseudomonadati</taxon>
        <taxon>Bacteroidota</taxon>
        <taxon>Flavobacteriia</taxon>
        <taxon>Flavobacteriales</taxon>
        <taxon>Weeksellaceae</taxon>
        <taxon>Chishuiella</taxon>
    </lineage>
</organism>
<name>A0ABQ1TPS5_9FLAO</name>
<dbReference type="EMBL" id="BMFL01000010">
    <property type="protein sequence ID" value="GGF00078.1"/>
    <property type="molecule type" value="Genomic_DNA"/>
</dbReference>
<gene>
    <name evidence="1" type="ORF">GCM10010984_17070</name>
</gene>
<evidence type="ECO:0000313" key="1">
    <source>
        <dbReference type="EMBL" id="GGF00078.1"/>
    </source>
</evidence>
<accession>A0ABQ1TPS5</accession>
<sequence length="60" mass="7300">MRNNKHLFNNRLGIKIKEQTRNFIFFLNTFVITNLQKAYEKNFIYYITSRDGNDFCICTE</sequence>
<reference evidence="2" key="1">
    <citation type="journal article" date="2019" name="Int. J. Syst. Evol. Microbiol.">
        <title>The Global Catalogue of Microorganisms (GCM) 10K type strain sequencing project: providing services to taxonomists for standard genome sequencing and annotation.</title>
        <authorList>
            <consortium name="The Broad Institute Genomics Platform"/>
            <consortium name="The Broad Institute Genome Sequencing Center for Infectious Disease"/>
            <person name="Wu L."/>
            <person name="Ma J."/>
        </authorList>
    </citation>
    <scope>NUCLEOTIDE SEQUENCE [LARGE SCALE GENOMIC DNA]</scope>
    <source>
        <strain evidence="2">CGMCC 1.12707</strain>
    </source>
</reference>
<comment type="caution">
    <text evidence="1">The sequence shown here is derived from an EMBL/GenBank/DDBJ whole genome shotgun (WGS) entry which is preliminary data.</text>
</comment>
<proteinExistence type="predicted"/>